<evidence type="ECO:0000313" key="3">
    <source>
        <dbReference type="Proteomes" id="UP001596957"/>
    </source>
</evidence>
<dbReference type="InterPro" id="IPR008969">
    <property type="entry name" value="CarboxyPept-like_regulatory"/>
</dbReference>
<evidence type="ECO:0000313" key="2">
    <source>
        <dbReference type="EMBL" id="MFD0283444.1"/>
    </source>
</evidence>
<evidence type="ECO:0000256" key="1">
    <source>
        <dbReference type="SAM" id="SignalP"/>
    </source>
</evidence>
<keyword evidence="3" id="KW-1185">Reference proteome</keyword>
<proteinExistence type="predicted"/>
<name>A0ABW2VI84_9ACTN</name>
<dbReference type="RefSeq" id="WP_381264572.1">
    <property type="nucleotide sequence ID" value="NZ_JBHTBI010000109.1"/>
</dbReference>
<feature type="chain" id="PRO_5046636105" evidence="1">
    <location>
        <begin position="34"/>
        <end position="150"/>
    </location>
</feature>
<keyword evidence="1" id="KW-0732">Signal</keyword>
<dbReference type="PROSITE" id="PS51257">
    <property type="entry name" value="PROKAR_LIPOPROTEIN"/>
    <property type="match status" value="1"/>
</dbReference>
<dbReference type="SUPFAM" id="SSF49464">
    <property type="entry name" value="Carboxypeptidase regulatory domain-like"/>
    <property type="match status" value="1"/>
</dbReference>
<feature type="signal peptide" evidence="1">
    <location>
        <begin position="1"/>
        <end position="33"/>
    </location>
</feature>
<protein>
    <submittedName>
        <fullName evidence="2">Carboxypeptidase-like regulatory domain-containing protein</fullName>
    </submittedName>
</protein>
<gene>
    <name evidence="2" type="ORF">ACFQZP_17520</name>
</gene>
<organism evidence="2 3">
    <name type="scientific">Streptomyces lutosisoli</name>
    <dbReference type="NCBI Taxonomy" id="2665721"/>
    <lineage>
        <taxon>Bacteria</taxon>
        <taxon>Bacillati</taxon>
        <taxon>Actinomycetota</taxon>
        <taxon>Actinomycetes</taxon>
        <taxon>Kitasatosporales</taxon>
        <taxon>Streptomycetaceae</taxon>
        <taxon>Streptomyces</taxon>
    </lineage>
</organism>
<sequence length="150" mass="15855">MFPRHRRIARRRLTGALLALLALLALTVPVALAACSQAVPDGPGSTSADARSGVKGVVVRWPTCPVEGAPESRDCGKATEATVRVRDRSSDTEVATVRTGPDGRFRVLLRAGAYEVRAQVSGTARCTPVDVTVAPGVYTEITVRCDTGIR</sequence>
<dbReference type="Gene3D" id="2.60.40.1120">
    <property type="entry name" value="Carboxypeptidase-like, regulatory domain"/>
    <property type="match status" value="1"/>
</dbReference>
<comment type="caution">
    <text evidence="2">The sequence shown here is derived from an EMBL/GenBank/DDBJ whole genome shotgun (WGS) entry which is preliminary data.</text>
</comment>
<dbReference type="Proteomes" id="UP001596957">
    <property type="component" value="Unassembled WGS sequence"/>
</dbReference>
<dbReference type="Pfam" id="PF13620">
    <property type="entry name" value="CarboxypepD_reg"/>
    <property type="match status" value="1"/>
</dbReference>
<reference evidence="3" key="1">
    <citation type="journal article" date="2019" name="Int. J. Syst. Evol. Microbiol.">
        <title>The Global Catalogue of Microorganisms (GCM) 10K type strain sequencing project: providing services to taxonomists for standard genome sequencing and annotation.</title>
        <authorList>
            <consortium name="The Broad Institute Genomics Platform"/>
            <consortium name="The Broad Institute Genome Sequencing Center for Infectious Disease"/>
            <person name="Wu L."/>
            <person name="Ma J."/>
        </authorList>
    </citation>
    <scope>NUCLEOTIDE SEQUENCE [LARGE SCALE GENOMIC DNA]</scope>
    <source>
        <strain evidence="3">CGMCC 4.7198</strain>
    </source>
</reference>
<accession>A0ABW2VI84</accession>
<dbReference type="EMBL" id="JBHTEC010000001">
    <property type="protein sequence ID" value="MFD0283444.1"/>
    <property type="molecule type" value="Genomic_DNA"/>
</dbReference>